<dbReference type="Proteomes" id="UP001382955">
    <property type="component" value="Unassembled WGS sequence"/>
</dbReference>
<dbReference type="RefSeq" id="WP_304512540.1">
    <property type="nucleotide sequence ID" value="NZ_JAOSIK010000006.1"/>
</dbReference>
<sequence length="503" mass="58878">MKEPVFPLTNEQQALAQMVEYIIQKKWERLKIYTEIVDGQWLKEPHHQKIFNALKYLYGEQQVTIADQRLIEKDDLIAELLGYLQTHFPQDNFNPTTLAFLNQEVQELDNFHFLENLKHTYTQEKLFQQLMKMIRPTFENQDPYYKHLYYQEIFIKLRNFITLMPNASDQTFFSLKQMISGHPEFLSTDDSAKQKIQGEYYRLSATFKGLNQATQGFKKGQIITIGGYTGLGKTTLVYNLLLDLAQTKYRETHHYPYMVVFSWEMTPEENLTRLLARQTQLPLSLILAKDFSANNIPPAVYQAEMRTARAFFNQLNLVFSYDSSKNINYVVDLLYRLHLEQKVEIVVIDHLQITKSTNHFDNDRLAIDEIMTKLKEIAIKLKIVIIILSQFSRDTYSNYQGKSPEITALKGSGGIETNSDIVLMMAEFQPQLTKDKTKSLMIYNSTCQQLYLESKDSENQKIIELNIKKNRSGPKKTLVYHFEMATQTFQEIGYVLFEPNETR</sequence>
<dbReference type="InterPro" id="IPR007694">
    <property type="entry name" value="DNA_helicase_DnaB-like_C"/>
</dbReference>
<name>A0ABU8ZSV6_9MOLU</name>
<dbReference type="PANTHER" id="PTHR30153">
    <property type="entry name" value="REPLICATIVE DNA HELICASE DNAB"/>
    <property type="match status" value="1"/>
</dbReference>
<dbReference type="PROSITE" id="PS51199">
    <property type="entry name" value="SF4_HELICASE"/>
    <property type="match status" value="1"/>
</dbReference>
<keyword evidence="3" id="KW-1185">Reference proteome</keyword>
<gene>
    <name evidence="2" type="ORF">OC725_01070</name>
</gene>
<evidence type="ECO:0000259" key="1">
    <source>
        <dbReference type="PROSITE" id="PS51199"/>
    </source>
</evidence>
<dbReference type="Pfam" id="PF03796">
    <property type="entry name" value="DnaB_C"/>
    <property type="match status" value="1"/>
</dbReference>
<dbReference type="InterPro" id="IPR027417">
    <property type="entry name" value="P-loop_NTPase"/>
</dbReference>
<dbReference type="SUPFAM" id="SSF52540">
    <property type="entry name" value="P-loop containing nucleoside triphosphate hydrolases"/>
    <property type="match status" value="1"/>
</dbReference>
<evidence type="ECO:0000313" key="3">
    <source>
        <dbReference type="Proteomes" id="UP001382955"/>
    </source>
</evidence>
<feature type="domain" description="SF4 helicase" evidence="1">
    <location>
        <begin position="196"/>
        <end position="496"/>
    </location>
</feature>
<proteinExistence type="predicted"/>
<organism evidence="2 3">
    <name type="scientific">Candidatus Phytoplasma fabacearum</name>
    <dbReference type="NCBI Taxonomy" id="2982628"/>
    <lineage>
        <taxon>Bacteria</taxon>
        <taxon>Bacillati</taxon>
        <taxon>Mycoplasmatota</taxon>
        <taxon>Mollicutes</taxon>
        <taxon>Acholeplasmatales</taxon>
        <taxon>Acholeplasmataceae</taxon>
        <taxon>Candidatus Phytoplasma</taxon>
        <taxon>16SrII (Peanut WB group)</taxon>
    </lineage>
</organism>
<reference evidence="2 3" key="1">
    <citation type="journal article" date="2023" name="Int. J. Syst. Evol. Microbiol.">
        <title>The observation of taxonomic boundaries for the 16SrII and 16SrXXV phytoplasmas using genome-based delimitation.</title>
        <authorList>
            <person name="Rodrigues Jardim B."/>
            <person name="Tran-Nguyen L.T.T."/>
            <person name="Gambley C."/>
            <person name="Al-Sadi A.M."/>
            <person name="Al-Subhi A.M."/>
            <person name="Foissac X."/>
            <person name="Salar P."/>
            <person name="Cai H."/>
            <person name="Yang J.Y."/>
            <person name="Davis R."/>
            <person name="Jones L."/>
            <person name="Rodoni B."/>
            <person name="Constable F.E."/>
        </authorList>
    </citation>
    <scope>NUCLEOTIDE SEQUENCE [LARGE SCALE GENOMIC DNA]</scope>
    <source>
        <strain evidence="2">BAWM-322</strain>
    </source>
</reference>
<accession>A0ABU8ZSV6</accession>
<protein>
    <submittedName>
        <fullName evidence="2">AAA family ATPase</fullName>
    </submittedName>
</protein>
<dbReference type="Gene3D" id="3.40.50.300">
    <property type="entry name" value="P-loop containing nucleotide triphosphate hydrolases"/>
    <property type="match status" value="1"/>
</dbReference>
<dbReference type="PANTHER" id="PTHR30153:SF2">
    <property type="entry name" value="REPLICATIVE DNA HELICASE"/>
    <property type="match status" value="1"/>
</dbReference>
<dbReference type="EMBL" id="JAOSIK010000006">
    <property type="protein sequence ID" value="MEK0311862.1"/>
    <property type="molecule type" value="Genomic_DNA"/>
</dbReference>
<comment type="caution">
    <text evidence="2">The sequence shown here is derived from an EMBL/GenBank/DDBJ whole genome shotgun (WGS) entry which is preliminary data.</text>
</comment>
<evidence type="ECO:0000313" key="2">
    <source>
        <dbReference type="EMBL" id="MEK0311862.1"/>
    </source>
</evidence>